<dbReference type="AlphaFoldDB" id="A0A6J8CPU8"/>
<reference evidence="2 3" key="1">
    <citation type="submission" date="2020-06" db="EMBL/GenBank/DDBJ databases">
        <authorList>
            <person name="Li R."/>
            <person name="Bekaert M."/>
        </authorList>
    </citation>
    <scope>NUCLEOTIDE SEQUENCE [LARGE SCALE GENOMIC DNA]</scope>
    <source>
        <strain evidence="3">wild</strain>
    </source>
</reference>
<keyword evidence="1" id="KW-1133">Transmembrane helix</keyword>
<protein>
    <submittedName>
        <fullName evidence="2">Uncharacterized protein</fullName>
    </submittedName>
</protein>
<organism evidence="2 3">
    <name type="scientific">Mytilus coruscus</name>
    <name type="common">Sea mussel</name>
    <dbReference type="NCBI Taxonomy" id="42192"/>
    <lineage>
        <taxon>Eukaryota</taxon>
        <taxon>Metazoa</taxon>
        <taxon>Spiralia</taxon>
        <taxon>Lophotrochozoa</taxon>
        <taxon>Mollusca</taxon>
        <taxon>Bivalvia</taxon>
        <taxon>Autobranchia</taxon>
        <taxon>Pteriomorphia</taxon>
        <taxon>Mytilida</taxon>
        <taxon>Mytiloidea</taxon>
        <taxon>Mytilidae</taxon>
        <taxon>Mytilinae</taxon>
        <taxon>Mytilus</taxon>
    </lineage>
</organism>
<feature type="transmembrane region" description="Helical" evidence="1">
    <location>
        <begin position="120"/>
        <end position="145"/>
    </location>
</feature>
<dbReference type="EMBL" id="CACVKT020005908">
    <property type="protein sequence ID" value="CAC5398523.1"/>
    <property type="molecule type" value="Genomic_DNA"/>
</dbReference>
<evidence type="ECO:0000256" key="1">
    <source>
        <dbReference type="SAM" id="Phobius"/>
    </source>
</evidence>
<dbReference type="OrthoDB" id="6197813at2759"/>
<proteinExistence type="predicted"/>
<dbReference type="Proteomes" id="UP000507470">
    <property type="component" value="Unassembled WGS sequence"/>
</dbReference>
<name>A0A6J8CPU8_MYTCO</name>
<feature type="transmembrane region" description="Helical" evidence="1">
    <location>
        <begin position="157"/>
        <end position="177"/>
    </location>
</feature>
<accession>A0A6J8CPU8</accession>
<keyword evidence="1" id="KW-0472">Membrane</keyword>
<keyword evidence="1" id="KW-0812">Transmembrane</keyword>
<evidence type="ECO:0000313" key="2">
    <source>
        <dbReference type="EMBL" id="CAC5398523.1"/>
    </source>
</evidence>
<evidence type="ECO:0000313" key="3">
    <source>
        <dbReference type="Proteomes" id="UP000507470"/>
    </source>
</evidence>
<feature type="transmembrane region" description="Helical" evidence="1">
    <location>
        <begin position="85"/>
        <end position="108"/>
    </location>
</feature>
<sequence>MTTLYVDKVDKKCGYCFITCCCGKLKEKDNDKKIVILAGKILCFRLFIQWLIGLGEIGLFSALVWSDHFNGTILDMYDEGYISLGTVVCYFGDIGVLGLILLIGFFVCCCSCKTRTPTTLFCRMLIFKCIMILLDVFAFLLTLFLDLDVGESLLDTSYWLPIILFVCFILDIFGLLLDIIEFLHLICCYEGLTNKVDTQENEPRPIHISASGDRATTFPNQNPIGDETPSDDVSMYDEQEQNSMNERNEMFIENQQQRTQNIPQQSYTGVPYQFGYNFHYPYGYNFQYVGQPGPTGYVPSTVQHPHMQGGFI</sequence>
<feature type="transmembrane region" description="Helical" evidence="1">
    <location>
        <begin position="42"/>
        <end position="65"/>
    </location>
</feature>
<gene>
    <name evidence="2" type="ORF">MCOR_32891</name>
</gene>
<keyword evidence="3" id="KW-1185">Reference proteome</keyword>